<keyword evidence="1" id="KW-0732">Signal</keyword>
<accession>A0A7W4W5K3</accession>
<dbReference type="RefSeq" id="WP_183410285.1">
    <property type="nucleotide sequence ID" value="NZ_JACHWY010000002.1"/>
</dbReference>
<feature type="chain" id="PRO_5031283350" description="ABC-type transport auxiliary lipoprotein component domain-containing protein" evidence="1">
    <location>
        <begin position="25"/>
        <end position="202"/>
    </location>
</feature>
<evidence type="ECO:0008006" key="4">
    <source>
        <dbReference type="Google" id="ProtNLM"/>
    </source>
</evidence>
<reference evidence="2 3" key="1">
    <citation type="submission" date="2020-08" db="EMBL/GenBank/DDBJ databases">
        <title>Genomic Encyclopedia of Type Strains, Phase III (KMG-III): the genomes of soil and plant-associated and newly described type strains.</title>
        <authorList>
            <person name="Whitman W."/>
        </authorList>
    </citation>
    <scope>NUCLEOTIDE SEQUENCE [LARGE SCALE GENOMIC DNA]</scope>
    <source>
        <strain evidence="2 3">CECT 8654</strain>
    </source>
</reference>
<evidence type="ECO:0000313" key="3">
    <source>
        <dbReference type="Proteomes" id="UP000537130"/>
    </source>
</evidence>
<dbReference type="EMBL" id="JACHWY010000002">
    <property type="protein sequence ID" value="MBB3047503.1"/>
    <property type="molecule type" value="Genomic_DNA"/>
</dbReference>
<evidence type="ECO:0000313" key="2">
    <source>
        <dbReference type="EMBL" id="MBB3047503.1"/>
    </source>
</evidence>
<sequence>MLKLRWIALFLSLLLGACSQHVVLSDDFPEPIISQLPQPVVVYISPELRRYVHRHEPEQGADWTIVFGSSQEKLFKSVFAGMFEEVSLVFEEKAIPDDALVLTPVMRDFQFSTPGMSKSDYYEVWIKYSLKLARGGGEPMLNWAFTAYGREEKSGRSAAGAMREASRRAMRDAAAAIVLNFMKQPAAKKLFSVAPAAKAERT</sequence>
<proteinExistence type="predicted"/>
<dbReference type="Proteomes" id="UP000537130">
    <property type="component" value="Unassembled WGS sequence"/>
</dbReference>
<gene>
    <name evidence="2" type="ORF">FHR99_001769</name>
</gene>
<comment type="caution">
    <text evidence="2">The sequence shown here is derived from an EMBL/GenBank/DDBJ whole genome shotgun (WGS) entry which is preliminary data.</text>
</comment>
<keyword evidence="3" id="KW-1185">Reference proteome</keyword>
<feature type="signal peptide" evidence="1">
    <location>
        <begin position="1"/>
        <end position="24"/>
    </location>
</feature>
<organism evidence="2 3">
    <name type="scientific">Litorivivens lipolytica</name>
    <dbReference type="NCBI Taxonomy" id="1524264"/>
    <lineage>
        <taxon>Bacteria</taxon>
        <taxon>Pseudomonadati</taxon>
        <taxon>Pseudomonadota</taxon>
        <taxon>Gammaproteobacteria</taxon>
        <taxon>Litorivivens</taxon>
    </lineage>
</organism>
<dbReference type="PROSITE" id="PS51257">
    <property type="entry name" value="PROKAR_LIPOPROTEIN"/>
    <property type="match status" value="1"/>
</dbReference>
<dbReference type="AlphaFoldDB" id="A0A7W4W5K3"/>
<protein>
    <recommendedName>
        <fullName evidence="4">ABC-type transport auxiliary lipoprotein component domain-containing protein</fullName>
    </recommendedName>
</protein>
<evidence type="ECO:0000256" key="1">
    <source>
        <dbReference type="SAM" id="SignalP"/>
    </source>
</evidence>
<name>A0A7W4W5K3_9GAMM</name>